<sequence>MCGINVLNFDAKEFVAALDAAQGAHLDWSRKILRAAVLRTDLCADVVQKNAHELCLFGQFLESHNIAFNALHAERSKQLSHVHKQMHDAIRNIAGPISQGLPGKEQDFDLFERTQAELLEHLAYFKTHAIHHYTQVDNLTGLPLRQRLEQDFARKRPTCQGQLALMFIDVDHFKSINDFYGHHIGDKVLQHLVVQTHNLLAPGQSMYRYGGEEFIITACNVPDANTAHAQAEFIREFLNETPIIMESGEALNISVTIGIAIAQPQEPLEKLIERADQAMYIGKKQGRNRVICAPTEESIQLLNDSKTGASKFSGSSL</sequence>
<feature type="domain" description="GGDEF" evidence="3">
    <location>
        <begin position="161"/>
        <end position="295"/>
    </location>
</feature>
<accession>A0A0K6IKE5</accession>
<evidence type="ECO:0000256" key="2">
    <source>
        <dbReference type="ARBA" id="ARBA00034247"/>
    </source>
</evidence>
<protein>
    <recommendedName>
        <fullName evidence="1">diguanylate cyclase</fullName>
        <ecNumber evidence="1">2.7.7.65</ecNumber>
    </recommendedName>
</protein>
<dbReference type="PROSITE" id="PS50887">
    <property type="entry name" value="GGDEF"/>
    <property type="match status" value="1"/>
</dbReference>
<dbReference type="PANTHER" id="PTHR45138:SF9">
    <property type="entry name" value="DIGUANYLATE CYCLASE DGCM-RELATED"/>
    <property type="match status" value="1"/>
</dbReference>
<reference evidence="5" key="1">
    <citation type="submission" date="2015-08" db="EMBL/GenBank/DDBJ databases">
        <authorList>
            <person name="Varghese N."/>
        </authorList>
    </citation>
    <scope>NUCLEOTIDE SEQUENCE [LARGE SCALE GENOMIC DNA]</scope>
    <source>
        <strain evidence="5">JCM 18476</strain>
    </source>
</reference>
<proteinExistence type="predicted"/>
<evidence type="ECO:0000256" key="1">
    <source>
        <dbReference type="ARBA" id="ARBA00012528"/>
    </source>
</evidence>
<dbReference type="STRING" id="1137284.GCA_001418205_01643"/>
<comment type="catalytic activity">
    <reaction evidence="2">
        <text>2 GTP = 3',3'-c-di-GMP + 2 diphosphate</text>
        <dbReference type="Rhea" id="RHEA:24898"/>
        <dbReference type="ChEBI" id="CHEBI:33019"/>
        <dbReference type="ChEBI" id="CHEBI:37565"/>
        <dbReference type="ChEBI" id="CHEBI:58805"/>
        <dbReference type="EC" id="2.7.7.65"/>
    </reaction>
</comment>
<dbReference type="InterPro" id="IPR000160">
    <property type="entry name" value="GGDEF_dom"/>
</dbReference>
<dbReference type="GO" id="GO:0043709">
    <property type="term" value="P:cell adhesion involved in single-species biofilm formation"/>
    <property type="evidence" value="ECO:0007669"/>
    <property type="project" value="TreeGrafter"/>
</dbReference>
<evidence type="ECO:0000259" key="3">
    <source>
        <dbReference type="PROSITE" id="PS50887"/>
    </source>
</evidence>
<dbReference type="PANTHER" id="PTHR45138">
    <property type="entry name" value="REGULATORY COMPONENTS OF SENSORY TRANSDUCTION SYSTEM"/>
    <property type="match status" value="1"/>
</dbReference>
<evidence type="ECO:0000313" key="5">
    <source>
        <dbReference type="Proteomes" id="UP000182769"/>
    </source>
</evidence>
<dbReference type="OrthoDB" id="9812260at2"/>
<evidence type="ECO:0000313" key="4">
    <source>
        <dbReference type="EMBL" id="CUB03792.1"/>
    </source>
</evidence>
<dbReference type="InterPro" id="IPR029787">
    <property type="entry name" value="Nucleotide_cyclase"/>
</dbReference>
<name>A0A0K6IKE5_9GAMM</name>
<dbReference type="InterPro" id="IPR043128">
    <property type="entry name" value="Rev_trsase/Diguanyl_cyclase"/>
</dbReference>
<dbReference type="AlphaFoldDB" id="A0A0K6IKE5"/>
<dbReference type="SMART" id="SM00267">
    <property type="entry name" value="GGDEF"/>
    <property type="match status" value="1"/>
</dbReference>
<gene>
    <name evidence="4" type="ORF">Ga0061065_104223</name>
</gene>
<dbReference type="NCBIfam" id="TIGR00254">
    <property type="entry name" value="GGDEF"/>
    <property type="match status" value="1"/>
</dbReference>
<dbReference type="Gene3D" id="3.30.70.270">
    <property type="match status" value="1"/>
</dbReference>
<dbReference type="CDD" id="cd01949">
    <property type="entry name" value="GGDEF"/>
    <property type="match status" value="1"/>
</dbReference>
<dbReference type="InterPro" id="IPR050469">
    <property type="entry name" value="Diguanylate_Cyclase"/>
</dbReference>
<dbReference type="GO" id="GO:0005886">
    <property type="term" value="C:plasma membrane"/>
    <property type="evidence" value="ECO:0007669"/>
    <property type="project" value="TreeGrafter"/>
</dbReference>
<organism evidence="4 5">
    <name type="scientific">Marinomonas fungiae</name>
    <dbReference type="NCBI Taxonomy" id="1137284"/>
    <lineage>
        <taxon>Bacteria</taxon>
        <taxon>Pseudomonadati</taxon>
        <taxon>Pseudomonadota</taxon>
        <taxon>Gammaproteobacteria</taxon>
        <taxon>Oceanospirillales</taxon>
        <taxon>Oceanospirillaceae</taxon>
        <taxon>Marinomonas</taxon>
    </lineage>
</organism>
<dbReference type="Proteomes" id="UP000182769">
    <property type="component" value="Unassembled WGS sequence"/>
</dbReference>
<keyword evidence="5" id="KW-1185">Reference proteome</keyword>
<dbReference type="EC" id="2.7.7.65" evidence="1"/>
<dbReference type="SUPFAM" id="SSF55073">
    <property type="entry name" value="Nucleotide cyclase"/>
    <property type="match status" value="1"/>
</dbReference>
<dbReference type="EMBL" id="CYHG01000004">
    <property type="protein sequence ID" value="CUB03792.1"/>
    <property type="molecule type" value="Genomic_DNA"/>
</dbReference>
<dbReference type="GO" id="GO:0052621">
    <property type="term" value="F:diguanylate cyclase activity"/>
    <property type="evidence" value="ECO:0007669"/>
    <property type="project" value="UniProtKB-EC"/>
</dbReference>
<dbReference type="Gene3D" id="1.20.120.30">
    <property type="entry name" value="Aspartate receptor, ligand-binding domain"/>
    <property type="match status" value="1"/>
</dbReference>
<dbReference type="Pfam" id="PF00990">
    <property type="entry name" value="GGDEF"/>
    <property type="match status" value="1"/>
</dbReference>
<dbReference type="GO" id="GO:1902201">
    <property type="term" value="P:negative regulation of bacterial-type flagellum-dependent cell motility"/>
    <property type="evidence" value="ECO:0007669"/>
    <property type="project" value="TreeGrafter"/>
</dbReference>